<sequence length="342" mass="38096">MITNSIVRCARTTCYPASTHGASFIVPGQAYQLATRTYRIHQRRYSSSKTSIPPNGSPRTRSTAPSQQTTSSTTGRVRGRKAKAPIVESGFSHLPSVPSTQHLHPADINVSSFFSLHRPISVTSAIPTSATPASFASIFDSPISVRHRPSDVMNTLGSAIDEFDAPGSQEDVFSEEALRRELQQDGTPTRAGVPKDVPASAKFSEFRPFHPPPVPEAVTETATPKRAGRPKSSKPRSWTTTITVTEHTTPTGQKVYSAASTPLEQLRARNERRNRRPAIVIEEPEGIPPAPVQQPFLQRMRIRQVKWQALSVKRQRKLKMKKHKYKKLMKRTRNLRRRLGKI</sequence>
<evidence type="ECO:0000256" key="5">
    <source>
        <dbReference type="SAM" id="MobiDB-lite"/>
    </source>
</evidence>
<dbReference type="Pfam" id="PF08213">
    <property type="entry name" value="COX24_C"/>
    <property type="match status" value="1"/>
</dbReference>
<dbReference type="GO" id="GO:0005739">
    <property type="term" value="C:mitochondrion"/>
    <property type="evidence" value="ECO:0007669"/>
    <property type="project" value="UniProtKB-SubCell"/>
</dbReference>
<evidence type="ECO:0000256" key="4">
    <source>
        <dbReference type="ARBA" id="ARBA00035682"/>
    </source>
</evidence>
<keyword evidence="2" id="KW-0496">Mitochondrion</keyword>
<feature type="compositionally biased region" description="Polar residues" evidence="5">
    <location>
        <begin position="47"/>
        <end position="58"/>
    </location>
</feature>
<evidence type="ECO:0000313" key="7">
    <source>
        <dbReference type="EMBL" id="KAF2669968.1"/>
    </source>
</evidence>
<organism evidence="7 8">
    <name type="scientific">Microthyrium microscopicum</name>
    <dbReference type="NCBI Taxonomy" id="703497"/>
    <lineage>
        <taxon>Eukaryota</taxon>
        <taxon>Fungi</taxon>
        <taxon>Dikarya</taxon>
        <taxon>Ascomycota</taxon>
        <taxon>Pezizomycotina</taxon>
        <taxon>Dothideomycetes</taxon>
        <taxon>Dothideomycetes incertae sedis</taxon>
        <taxon>Microthyriales</taxon>
        <taxon>Microthyriaceae</taxon>
        <taxon>Microthyrium</taxon>
    </lineage>
</organism>
<comment type="subcellular location">
    <subcellularLocation>
        <location evidence="1">Mitochondrion</location>
    </subcellularLocation>
</comment>
<evidence type="ECO:0000256" key="2">
    <source>
        <dbReference type="ARBA" id="ARBA00023128"/>
    </source>
</evidence>
<feature type="region of interest" description="Disordered" evidence="5">
    <location>
        <begin position="204"/>
        <end position="239"/>
    </location>
</feature>
<feature type="compositionally biased region" description="Low complexity" evidence="5">
    <location>
        <begin position="59"/>
        <end position="76"/>
    </location>
</feature>
<dbReference type="Proteomes" id="UP000799302">
    <property type="component" value="Unassembled WGS sequence"/>
</dbReference>
<keyword evidence="8" id="KW-1185">Reference proteome</keyword>
<dbReference type="InterPro" id="IPR013177">
    <property type="entry name" value="Ribosomal_mS38_C"/>
</dbReference>
<dbReference type="PANTHER" id="PTHR32035">
    <property type="entry name" value="AURORA KINASE A-INTERACTING PROTEIN"/>
    <property type="match status" value="1"/>
</dbReference>
<accession>A0A6A6UFV1</accession>
<dbReference type="OrthoDB" id="5364404at2759"/>
<evidence type="ECO:0000256" key="3">
    <source>
        <dbReference type="ARBA" id="ARBA00035647"/>
    </source>
</evidence>
<gene>
    <name evidence="7" type="ORF">BT63DRAFT_439120</name>
</gene>
<dbReference type="SMART" id="SM01155">
    <property type="entry name" value="DUF1713"/>
    <property type="match status" value="1"/>
</dbReference>
<reference evidence="7" key="1">
    <citation type="journal article" date="2020" name="Stud. Mycol.">
        <title>101 Dothideomycetes genomes: a test case for predicting lifestyles and emergence of pathogens.</title>
        <authorList>
            <person name="Haridas S."/>
            <person name="Albert R."/>
            <person name="Binder M."/>
            <person name="Bloem J."/>
            <person name="Labutti K."/>
            <person name="Salamov A."/>
            <person name="Andreopoulos B."/>
            <person name="Baker S."/>
            <person name="Barry K."/>
            <person name="Bills G."/>
            <person name="Bluhm B."/>
            <person name="Cannon C."/>
            <person name="Castanera R."/>
            <person name="Culley D."/>
            <person name="Daum C."/>
            <person name="Ezra D."/>
            <person name="Gonzalez J."/>
            <person name="Henrissat B."/>
            <person name="Kuo A."/>
            <person name="Liang C."/>
            <person name="Lipzen A."/>
            <person name="Lutzoni F."/>
            <person name="Magnuson J."/>
            <person name="Mondo S."/>
            <person name="Nolan M."/>
            <person name="Ohm R."/>
            <person name="Pangilinan J."/>
            <person name="Park H.-J."/>
            <person name="Ramirez L."/>
            <person name="Alfaro M."/>
            <person name="Sun H."/>
            <person name="Tritt A."/>
            <person name="Yoshinaga Y."/>
            <person name="Zwiers L.-H."/>
            <person name="Turgeon B."/>
            <person name="Goodwin S."/>
            <person name="Spatafora J."/>
            <person name="Crous P."/>
            <person name="Grigoriev I."/>
        </authorList>
    </citation>
    <scope>NUCLEOTIDE SEQUENCE</scope>
    <source>
        <strain evidence="7">CBS 115976</strain>
    </source>
</reference>
<evidence type="ECO:0000256" key="1">
    <source>
        <dbReference type="ARBA" id="ARBA00004173"/>
    </source>
</evidence>
<evidence type="ECO:0000313" key="8">
    <source>
        <dbReference type="Proteomes" id="UP000799302"/>
    </source>
</evidence>
<feature type="domain" description="Ribosomal protein mS38 C-terminal" evidence="6">
    <location>
        <begin position="308"/>
        <end position="341"/>
    </location>
</feature>
<dbReference type="EMBL" id="MU004234">
    <property type="protein sequence ID" value="KAF2669968.1"/>
    <property type="molecule type" value="Genomic_DNA"/>
</dbReference>
<evidence type="ECO:0000259" key="6">
    <source>
        <dbReference type="SMART" id="SM01155"/>
    </source>
</evidence>
<feature type="region of interest" description="Disordered" evidence="5">
    <location>
        <begin position="42"/>
        <end position="82"/>
    </location>
</feature>
<comment type="similarity">
    <text evidence="3">Belongs to the mitochondrion-specific ribosomal protein mS38 family.</text>
</comment>
<dbReference type="AlphaFoldDB" id="A0A6A6UFV1"/>
<protein>
    <recommendedName>
        <fullName evidence="4">Small ribosomal subunit protein mS38</fullName>
    </recommendedName>
</protein>
<dbReference type="PANTHER" id="PTHR32035:SF3">
    <property type="entry name" value="SMALL RIBOSOMAL SUBUNIT PROTEIN MS38"/>
    <property type="match status" value="1"/>
</dbReference>
<name>A0A6A6UFV1_9PEZI</name>
<proteinExistence type="inferred from homology"/>